<keyword evidence="12" id="KW-1185">Reference proteome</keyword>
<dbReference type="EMBL" id="JABCRI010000053">
    <property type="protein sequence ID" value="KAF8376799.1"/>
    <property type="molecule type" value="Genomic_DNA"/>
</dbReference>
<evidence type="ECO:0000256" key="7">
    <source>
        <dbReference type="SAM" id="Coils"/>
    </source>
</evidence>
<evidence type="ECO:0000256" key="4">
    <source>
        <dbReference type="ARBA" id="ARBA00023180"/>
    </source>
</evidence>
<dbReference type="AlphaFoldDB" id="A0A834Y9G3"/>
<feature type="signal peptide" evidence="9">
    <location>
        <begin position="1"/>
        <end position="21"/>
    </location>
</feature>
<dbReference type="InterPro" id="IPR017853">
    <property type="entry name" value="GH"/>
</dbReference>
<dbReference type="GO" id="GO:0008061">
    <property type="term" value="F:chitin binding"/>
    <property type="evidence" value="ECO:0007669"/>
    <property type="project" value="InterPro"/>
</dbReference>
<feature type="compositionally biased region" description="Polar residues" evidence="8">
    <location>
        <begin position="412"/>
        <end position="435"/>
    </location>
</feature>
<keyword evidence="3 6" id="KW-0378">Hydrolase</keyword>
<dbReference type="GO" id="GO:0005975">
    <property type="term" value="P:carbohydrate metabolic process"/>
    <property type="evidence" value="ECO:0007669"/>
    <property type="project" value="InterPro"/>
</dbReference>
<feature type="compositionally biased region" description="Basic and acidic residues" evidence="8">
    <location>
        <begin position="437"/>
        <end position="455"/>
    </location>
</feature>
<evidence type="ECO:0000259" key="10">
    <source>
        <dbReference type="PROSITE" id="PS51910"/>
    </source>
</evidence>
<reference evidence="11 12" key="1">
    <citation type="submission" date="2020-04" db="EMBL/GenBank/DDBJ databases">
        <title>Plant Genome Project.</title>
        <authorList>
            <person name="Zhang R.-G."/>
        </authorList>
    </citation>
    <scope>NUCLEOTIDE SEQUENCE [LARGE SCALE GENOMIC DNA]</scope>
    <source>
        <strain evidence="11">YNK0</strain>
        <tissue evidence="11">Leaf</tissue>
    </source>
</reference>
<dbReference type="PANTHER" id="PTHR11177">
    <property type="entry name" value="CHITINASE"/>
    <property type="match status" value="1"/>
</dbReference>
<protein>
    <recommendedName>
        <fullName evidence="10">GH18 domain-containing protein</fullName>
    </recommendedName>
</protein>
<organism evidence="11 12">
    <name type="scientific">Tetracentron sinense</name>
    <name type="common">Spur-leaf</name>
    <dbReference type="NCBI Taxonomy" id="13715"/>
    <lineage>
        <taxon>Eukaryota</taxon>
        <taxon>Viridiplantae</taxon>
        <taxon>Streptophyta</taxon>
        <taxon>Embryophyta</taxon>
        <taxon>Tracheophyta</taxon>
        <taxon>Spermatophyta</taxon>
        <taxon>Magnoliopsida</taxon>
        <taxon>Trochodendrales</taxon>
        <taxon>Trochodendraceae</taxon>
        <taxon>Tetracentron</taxon>
    </lineage>
</organism>
<feature type="compositionally biased region" description="Low complexity" evidence="8">
    <location>
        <begin position="35"/>
        <end position="46"/>
    </location>
</feature>
<dbReference type="FunFam" id="3.10.50.10:FF:000003">
    <property type="entry name" value="Class V chitinase CHIT5b"/>
    <property type="match status" value="1"/>
</dbReference>
<dbReference type="SUPFAM" id="SSF54556">
    <property type="entry name" value="Chitinase insertion domain"/>
    <property type="match status" value="1"/>
</dbReference>
<evidence type="ECO:0000313" key="11">
    <source>
        <dbReference type="EMBL" id="KAF8376799.1"/>
    </source>
</evidence>
<evidence type="ECO:0000313" key="12">
    <source>
        <dbReference type="Proteomes" id="UP000655225"/>
    </source>
</evidence>
<feature type="compositionally biased region" description="Pro residues" evidence="8">
    <location>
        <begin position="47"/>
        <end position="56"/>
    </location>
</feature>
<evidence type="ECO:0000256" key="2">
    <source>
        <dbReference type="ARBA" id="ARBA00022729"/>
    </source>
</evidence>
<feature type="region of interest" description="Disordered" evidence="8">
    <location>
        <begin position="35"/>
        <end position="59"/>
    </location>
</feature>
<dbReference type="GO" id="GO:0005576">
    <property type="term" value="C:extracellular region"/>
    <property type="evidence" value="ECO:0007669"/>
    <property type="project" value="TreeGrafter"/>
</dbReference>
<dbReference type="Pfam" id="PF00704">
    <property type="entry name" value="Glyco_hydro_18"/>
    <property type="match status" value="1"/>
</dbReference>
<gene>
    <name evidence="11" type="ORF">HHK36_031532</name>
</gene>
<dbReference type="InterPro" id="IPR001223">
    <property type="entry name" value="Glyco_hydro18_cat"/>
</dbReference>
<dbReference type="InterPro" id="IPR001579">
    <property type="entry name" value="Glyco_hydro_18_chit_AS"/>
</dbReference>
<dbReference type="InterPro" id="IPR050314">
    <property type="entry name" value="Glycosyl_Hydrlase_18"/>
</dbReference>
<dbReference type="GO" id="GO:0006032">
    <property type="term" value="P:chitin catabolic process"/>
    <property type="evidence" value="ECO:0007669"/>
    <property type="project" value="TreeGrafter"/>
</dbReference>
<keyword evidence="7" id="KW-0175">Coiled coil</keyword>
<feature type="compositionally biased region" description="Basic and acidic residues" evidence="8">
    <location>
        <begin position="401"/>
        <end position="411"/>
    </location>
</feature>
<keyword evidence="2 9" id="KW-0732">Signal</keyword>
<feature type="domain" description="GH18" evidence="10">
    <location>
        <begin position="1"/>
        <end position="370"/>
    </location>
</feature>
<evidence type="ECO:0000256" key="6">
    <source>
        <dbReference type="RuleBase" id="RU000489"/>
    </source>
</evidence>
<dbReference type="OrthoDB" id="76388at2759"/>
<dbReference type="SUPFAM" id="SSF51445">
    <property type="entry name" value="(Trans)glycosidases"/>
    <property type="match status" value="1"/>
</dbReference>
<feature type="region of interest" description="Disordered" evidence="8">
    <location>
        <begin position="401"/>
        <end position="456"/>
    </location>
</feature>
<dbReference type="Gene3D" id="3.20.20.80">
    <property type="entry name" value="Glycosidases"/>
    <property type="match status" value="1"/>
</dbReference>
<dbReference type="GO" id="GO:0004568">
    <property type="term" value="F:chitinase activity"/>
    <property type="evidence" value="ECO:0007669"/>
    <property type="project" value="TreeGrafter"/>
</dbReference>
<feature type="coiled-coil region" evidence="7">
    <location>
        <begin position="360"/>
        <end position="387"/>
    </location>
</feature>
<dbReference type="PANTHER" id="PTHR11177:SF368">
    <property type="entry name" value="GH18 DOMAIN-CONTAINING PROTEIN"/>
    <property type="match status" value="1"/>
</dbReference>
<keyword evidence="4" id="KW-0325">Glycoprotein</keyword>
<dbReference type="PROSITE" id="PS51910">
    <property type="entry name" value="GH18_2"/>
    <property type="match status" value="1"/>
</dbReference>
<comment type="similarity">
    <text evidence="1">Belongs to the glycosyl hydrolase 18 family. Chitinase class V subfamily.</text>
</comment>
<evidence type="ECO:0000256" key="8">
    <source>
        <dbReference type="SAM" id="MobiDB-lite"/>
    </source>
</evidence>
<sequence>MADQKLVLLFLATIFYPIVAGATISASRASFSAPAPSSYPPESGSPIPAPISPSPAPLTRAESKVPTGLHVKLTVNLLLLSLPPTLHAKNPPAKAFLSIGGGNASPYTFSNLASSLSNRASFIKSTIEVARKYGFDGLDLDWEFPVTQQDMSNLSTLFAEWRTTVEKEASTTGRPRILLSAAVYFASYFLLTDVSLTYPGDAIRDFCRFVSPMCFDYHGGWNTTVSGEHALLYDATSNISTSYGIQSWIKASVPAKKLVMGLPLYGWTWQLKDPSVNGIGAPAVGTGPGILGIMHYNDLVDFNVENNAIEVYDEKTVSMYSYSGTNWIGHDGTRSIKSKVEFARAHGKAEITYQSGIRAMSTHKDRIEKLESDVQDIEDAVQRMTQGSEVRMQQMERSIKETMERSVKEMQDANSKSLGEQSCNGGKDTGSSSHNGGYRDYRNDGQPKRHLKMDFPRFSGDNPNVWLNRANQFFDFQQTSEEEKVP</sequence>
<evidence type="ECO:0000256" key="5">
    <source>
        <dbReference type="ARBA" id="ARBA00023295"/>
    </source>
</evidence>
<accession>A0A834Y9G3</accession>
<comment type="caution">
    <text evidence="11">The sequence shown here is derived from an EMBL/GenBank/DDBJ whole genome shotgun (WGS) entry which is preliminary data.</text>
</comment>
<evidence type="ECO:0000256" key="3">
    <source>
        <dbReference type="ARBA" id="ARBA00022801"/>
    </source>
</evidence>
<evidence type="ECO:0000256" key="1">
    <source>
        <dbReference type="ARBA" id="ARBA00008682"/>
    </source>
</evidence>
<dbReference type="PROSITE" id="PS01095">
    <property type="entry name" value="GH18_1"/>
    <property type="match status" value="1"/>
</dbReference>
<dbReference type="Gene3D" id="3.10.50.10">
    <property type="match status" value="1"/>
</dbReference>
<proteinExistence type="inferred from homology"/>
<dbReference type="Proteomes" id="UP000655225">
    <property type="component" value="Unassembled WGS sequence"/>
</dbReference>
<feature type="chain" id="PRO_5032797874" description="GH18 domain-containing protein" evidence="9">
    <location>
        <begin position="22"/>
        <end position="486"/>
    </location>
</feature>
<name>A0A834Y9G3_TETSI</name>
<dbReference type="InterPro" id="IPR011583">
    <property type="entry name" value="Chitinase_II/V-like_cat"/>
</dbReference>
<evidence type="ECO:0000256" key="9">
    <source>
        <dbReference type="SAM" id="SignalP"/>
    </source>
</evidence>
<dbReference type="SMART" id="SM00636">
    <property type="entry name" value="Glyco_18"/>
    <property type="match status" value="1"/>
</dbReference>
<dbReference type="InterPro" id="IPR029070">
    <property type="entry name" value="Chitinase_insertion_sf"/>
</dbReference>
<keyword evidence="5 6" id="KW-0326">Glycosidase</keyword>